<accession>A0ABW9I0E5</accession>
<evidence type="ECO:0000256" key="1">
    <source>
        <dbReference type="SAM" id="MobiDB-lite"/>
    </source>
</evidence>
<sequence>MRFPAITLTVHRPDPATGVPKGQVANVRRKEVPDPPFDRAPVPAAA</sequence>
<dbReference type="Proteomes" id="UP001631957">
    <property type="component" value="Unassembled WGS sequence"/>
</dbReference>
<dbReference type="RefSeq" id="WP_159052101.1">
    <property type="nucleotide sequence ID" value="NZ_JBJVNI010000022.1"/>
</dbReference>
<protein>
    <submittedName>
        <fullName evidence="2">Uncharacterized protein</fullName>
    </submittedName>
</protein>
<reference evidence="2 3" key="1">
    <citation type="submission" date="2024-12" db="EMBL/GenBank/DDBJ databases">
        <title>Forecasting of Potato common scab and diversities of Pathogenic streptomyces spp. in china.</title>
        <authorList>
            <person name="Handique U."/>
            <person name="Wu J."/>
        </authorList>
    </citation>
    <scope>NUCLEOTIDE SEQUENCE [LARGE SCALE GENOMIC DNA]</scope>
    <source>
        <strain evidence="2 3">ZRIMU1530</strain>
    </source>
</reference>
<evidence type="ECO:0000313" key="2">
    <source>
        <dbReference type="EMBL" id="MFM9613829.1"/>
    </source>
</evidence>
<organism evidence="2 3">
    <name type="scientific">Streptomyces niveiscabiei</name>
    <dbReference type="NCBI Taxonomy" id="164115"/>
    <lineage>
        <taxon>Bacteria</taxon>
        <taxon>Bacillati</taxon>
        <taxon>Actinomycetota</taxon>
        <taxon>Actinomycetes</taxon>
        <taxon>Kitasatosporales</taxon>
        <taxon>Streptomycetaceae</taxon>
        <taxon>Streptomyces</taxon>
    </lineage>
</organism>
<evidence type="ECO:0000313" key="3">
    <source>
        <dbReference type="Proteomes" id="UP001631957"/>
    </source>
</evidence>
<proteinExistence type="predicted"/>
<dbReference type="EMBL" id="JBJVNI010000022">
    <property type="protein sequence ID" value="MFM9613829.1"/>
    <property type="molecule type" value="Genomic_DNA"/>
</dbReference>
<keyword evidence="3" id="KW-1185">Reference proteome</keyword>
<name>A0ABW9I0E5_9ACTN</name>
<feature type="region of interest" description="Disordered" evidence="1">
    <location>
        <begin position="1"/>
        <end position="21"/>
    </location>
</feature>
<gene>
    <name evidence="2" type="ORF">ACKI18_34735</name>
</gene>
<comment type="caution">
    <text evidence="2">The sequence shown here is derived from an EMBL/GenBank/DDBJ whole genome shotgun (WGS) entry which is preliminary data.</text>
</comment>